<organism evidence="2 3">
    <name type="scientific">Oricola thermophila</name>
    <dbReference type="NCBI Taxonomy" id="2742145"/>
    <lineage>
        <taxon>Bacteria</taxon>
        <taxon>Pseudomonadati</taxon>
        <taxon>Pseudomonadota</taxon>
        <taxon>Alphaproteobacteria</taxon>
        <taxon>Hyphomicrobiales</taxon>
        <taxon>Ahrensiaceae</taxon>
        <taxon>Oricola</taxon>
    </lineage>
</organism>
<dbReference type="Proteomes" id="UP000509367">
    <property type="component" value="Chromosome"/>
</dbReference>
<proteinExistence type="predicted"/>
<keyword evidence="1" id="KW-0812">Transmembrane</keyword>
<dbReference type="EMBL" id="CP054836">
    <property type="protein sequence ID" value="QKV20430.1"/>
    <property type="molecule type" value="Genomic_DNA"/>
</dbReference>
<keyword evidence="3" id="KW-1185">Reference proteome</keyword>
<dbReference type="KEGG" id="orm:HTY61_19230"/>
<name>A0A6N1VHR2_9HYPH</name>
<gene>
    <name evidence="2" type="ORF">HTY61_19230</name>
</gene>
<reference evidence="2 3" key="1">
    <citation type="submission" date="2020-06" db="EMBL/GenBank/DDBJ databases">
        <title>Oricola thermophila sp. nov. isolated from a tidal sediments.</title>
        <authorList>
            <person name="Kwon K.K."/>
            <person name="Yang S.-H."/>
            <person name="Park M.-J."/>
        </authorList>
    </citation>
    <scope>NUCLEOTIDE SEQUENCE [LARGE SCALE GENOMIC DNA]</scope>
    <source>
        <strain evidence="2 3">MEBiC13590</strain>
    </source>
</reference>
<dbReference type="AlphaFoldDB" id="A0A6N1VHR2"/>
<evidence type="ECO:0000313" key="3">
    <source>
        <dbReference type="Proteomes" id="UP000509367"/>
    </source>
</evidence>
<evidence type="ECO:0000256" key="1">
    <source>
        <dbReference type="SAM" id="Phobius"/>
    </source>
</evidence>
<evidence type="ECO:0000313" key="2">
    <source>
        <dbReference type="EMBL" id="QKV20430.1"/>
    </source>
</evidence>
<keyword evidence="1" id="KW-0472">Membrane</keyword>
<feature type="transmembrane region" description="Helical" evidence="1">
    <location>
        <begin position="30"/>
        <end position="49"/>
    </location>
</feature>
<accession>A0A6N1VHR2</accession>
<keyword evidence="1" id="KW-1133">Transmembrane helix</keyword>
<dbReference type="RefSeq" id="WP_175278321.1">
    <property type="nucleotide sequence ID" value="NZ_CP054836.1"/>
</dbReference>
<protein>
    <submittedName>
        <fullName evidence="2">Uncharacterized protein</fullName>
    </submittedName>
</protein>
<sequence length="51" mass="5673">MIKLLSLFVVLAMIVQIIKPIGLPGLRRRSDFWKLPLAGLVVIIAISAFQL</sequence>